<gene>
    <name evidence="4" type="ORF">Acr_00g0045490</name>
</gene>
<keyword evidence="1" id="KW-0479">Metal-binding</keyword>
<evidence type="ECO:0000313" key="5">
    <source>
        <dbReference type="Proteomes" id="UP000585474"/>
    </source>
</evidence>
<dbReference type="InterPro" id="IPR032567">
    <property type="entry name" value="RTL1-rel"/>
</dbReference>
<keyword evidence="5" id="KW-1185">Reference proteome</keyword>
<dbReference type="AlphaFoldDB" id="A0A7J0DJ72"/>
<organism evidence="4 5">
    <name type="scientific">Actinidia rufa</name>
    <dbReference type="NCBI Taxonomy" id="165716"/>
    <lineage>
        <taxon>Eukaryota</taxon>
        <taxon>Viridiplantae</taxon>
        <taxon>Streptophyta</taxon>
        <taxon>Embryophyta</taxon>
        <taxon>Tracheophyta</taxon>
        <taxon>Spermatophyta</taxon>
        <taxon>Magnoliopsida</taxon>
        <taxon>eudicotyledons</taxon>
        <taxon>Gunneridae</taxon>
        <taxon>Pentapetalae</taxon>
        <taxon>asterids</taxon>
        <taxon>Ericales</taxon>
        <taxon>Actinidiaceae</taxon>
        <taxon>Actinidia</taxon>
    </lineage>
</organism>
<protein>
    <recommendedName>
        <fullName evidence="3">CCHC-type domain-containing protein</fullName>
    </recommendedName>
</protein>
<dbReference type="PANTHER" id="PTHR15503">
    <property type="entry name" value="LDOC1 RELATED"/>
    <property type="match status" value="1"/>
</dbReference>
<dbReference type="GO" id="GO:0003676">
    <property type="term" value="F:nucleic acid binding"/>
    <property type="evidence" value="ECO:0007669"/>
    <property type="project" value="InterPro"/>
</dbReference>
<dbReference type="InterPro" id="IPR001878">
    <property type="entry name" value="Znf_CCHC"/>
</dbReference>
<feature type="region of interest" description="Disordered" evidence="2">
    <location>
        <begin position="411"/>
        <end position="431"/>
    </location>
</feature>
<feature type="compositionally biased region" description="Polar residues" evidence="2">
    <location>
        <begin position="416"/>
        <end position="431"/>
    </location>
</feature>
<dbReference type="Proteomes" id="UP000585474">
    <property type="component" value="Unassembled WGS sequence"/>
</dbReference>
<reference evidence="5" key="1">
    <citation type="submission" date="2019-07" db="EMBL/GenBank/DDBJ databases">
        <title>De Novo Assembly of kiwifruit Actinidia rufa.</title>
        <authorList>
            <person name="Sugita-Konishi S."/>
            <person name="Sato K."/>
            <person name="Mori E."/>
            <person name="Abe Y."/>
            <person name="Kisaki G."/>
            <person name="Hamano K."/>
            <person name="Suezawa K."/>
            <person name="Otani M."/>
            <person name="Fukuda T."/>
            <person name="Manabe T."/>
            <person name="Gomi K."/>
            <person name="Tabuchi M."/>
            <person name="Akimitsu K."/>
            <person name="Kataoka I."/>
        </authorList>
    </citation>
    <scope>NUCLEOTIDE SEQUENCE [LARGE SCALE GENOMIC DNA]</scope>
    <source>
        <strain evidence="5">cv. Fuchu</strain>
    </source>
</reference>
<accession>A0A7J0DJ72</accession>
<comment type="caution">
    <text evidence="4">The sequence shown here is derived from an EMBL/GenBank/DDBJ whole genome shotgun (WGS) entry which is preliminary data.</text>
</comment>
<dbReference type="PANTHER" id="PTHR15503:SF45">
    <property type="entry name" value="RNA-DIRECTED DNA POLYMERASE HOMOLOG"/>
    <property type="match status" value="1"/>
</dbReference>
<dbReference type="GO" id="GO:0008270">
    <property type="term" value="F:zinc ion binding"/>
    <property type="evidence" value="ECO:0007669"/>
    <property type="project" value="UniProtKB-KW"/>
</dbReference>
<dbReference type="SMART" id="SM00343">
    <property type="entry name" value="ZnF_C2HC"/>
    <property type="match status" value="1"/>
</dbReference>
<keyword evidence="1" id="KW-0862">Zinc</keyword>
<name>A0A7J0DJ72_9ERIC</name>
<dbReference type="OrthoDB" id="1751327at2759"/>
<feature type="domain" description="CCHC-type" evidence="3">
    <location>
        <begin position="177"/>
        <end position="191"/>
    </location>
</feature>
<feature type="region of interest" description="Disordered" evidence="2">
    <location>
        <begin position="193"/>
        <end position="220"/>
    </location>
</feature>
<evidence type="ECO:0000313" key="4">
    <source>
        <dbReference type="EMBL" id="GFS36349.1"/>
    </source>
</evidence>
<sequence length="551" mass="60784">MSPRRGRGRREAAKPEDRVDRIERILEGLVQVVHDVHNNNNHDDAPQQPAMPMPGAGAMPQYRKARKFEAGLRFNIQNKVDVLRLPTHQEVLQRAIIVERSLNASAQYWETNKKRSEGTMSRGQNSKRQNSGSSSGNSSNPQRSTRSQGSNKSNEAPTCPTCQRKHWGECRMGTTACYRCGQERHQMKECPVRNNIQGAGTSTSASVQRPPVGRRDNQPRQGRVFALTPGNVPATTSIVSRILPICGQPAHVLMDSSSTHSFETYPFEYYLNTSPVPLEYELSVSLPSGYSMLCDRVYNSCEIWVNDVPMAGTSDGLSLVSKLGRPCAGVRFTIDGTPAFLGQWFLPSYRGQRARRPSAPELGAVAIKERHLSVTMPSMETPAVDHQQPAMPQRYGGVNSLLTETTVGAYRHAPNPNLSSDGTAGTSSRTRGWNTKGNVVVLMELRKCRSHSRCSRNCRREAEVAVGRCEALGVMREKERVMAEEGTEKIWGKESGGGDGVVQAILMALCNIVFRTLMKQKIASCASEREILKGESKTVPLTANASCRDRS</sequence>
<feature type="compositionally biased region" description="Polar residues" evidence="2">
    <location>
        <begin position="194"/>
        <end position="207"/>
    </location>
</feature>
<feature type="region of interest" description="Disordered" evidence="2">
    <location>
        <begin position="111"/>
        <end position="161"/>
    </location>
</feature>
<proteinExistence type="predicted"/>
<evidence type="ECO:0000259" key="3">
    <source>
        <dbReference type="PROSITE" id="PS50158"/>
    </source>
</evidence>
<feature type="compositionally biased region" description="Polar residues" evidence="2">
    <location>
        <begin position="145"/>
        <end position="156"/>
    </location>
</feature>
<keyword evidence="1" id="KW-0863">Zinc-finger</keyword>
<dbReference type="EMBL" id="BJWL01000249">
    <property type="protein sequence ID" value="GFS36349.1"/>
    <property type="molecule type" value="Genomic_DNA"/>
</dbReference>
<dbReference type="Pfam" id="PF08284">
    <property type="entry name" value="RVP_2"/>
    <property type="match status" value="1"/>
</dbReference>
<feature type="compositionally biased region" description="Low complexity" evidence="2">
    <location>
        <begin position="123"/>
        <end position="144"/>
    </location>
</feature>
<evidence type="ECO:0000256" key="2">
    <source>
        <dbReference type="SAM" id="MobiDB-lite"/>
    </source>
</evidence>
<evidence type="ECO:0000256" key="1">
    <source>
        <dbReference type="PROSITE-ProRule" id="PRU00047"/>
    </source>
</evidence>
<dbReference type="PROSITE" id="PS50158">
    <property type="entry name" value="ZF_CCHC"/>
    <property type="match status" value="1"/>
</dbReference>